<keyword evidence="7 11" id="KW-1133">Transmembrane helix</keyword>
<keyword evidence="10" id="KW-0407">Ion channel</keyword>
<evidence type="ECO:0000313" key="15">
    <source>
        <dbReference type="Proteomes" id="UP001596997"/>
    </source>
</evidence>
<dbReference type="Gene3D" id="2.60.40.1400">
    <property type="entry name" value="G protein-activated inward rectifier potassium channel 1"/>
    <property type="match status" value="1"/>
</dbReference>
<evidence type="ECO:0000256" key="11">
    <source>
        <dbReference type="SAM" id="Phobius"/>
    </source>
</evidence>
<dbReference type="InterPro" id="IPR013099">
    <property type="entry name" value="K_chnl_dom"/>
</dbReference>
<keyword evidence="8" id="KW-0406">Ion transport</keyword>
<dbReference type="Gene3D" id="1.10.287.70">
    <property type="match status" value="1"/>
</dbReference>
<comment type="subcellular location">
    <subcellularLocation>
        <location evidence="1">Membrane</location>
        <topology evidence="1">Multi-pass membrane protein</topology>
    </subcellularLocation>
</comment>
<name>A0ABW3HYX3_9FLAO</name>
<evidence type="ECO:0000256" key="8">
    <source>
        <dbReference type="ARBA" id="ARBA00023065"/>
    </source>
</evidence>
<reference evidence="15" key="1">
    <citation type="journal article" date="2019" name="Int. J. Syst. Evol. Microbiol.">
        <title>The Global Catalogue of Microorganisms (GCM) 10K type strain sequencing project: providing services to taxonomists for standard genome sequencing and annotation.</title>
        <authorList>
            <consortium name="The Broad Institute Genomics Platform"/>
            <consortium name="The Broad Institute Genome Sequencing Center for Infectious Disease"/>
            <person name="Wu L."/>
            <person name="Ma J."/>
        </authorList>
    </citation>
    <scope>NUCLEOTIDE SEQUENCE [LARGE SCALE GENOMIC DNA]</scope>
    <source>
        <strain evidence="15">CCUG 62114</strain>
    </source>
</reference>
<comment type="caution">
    <text evidence="14">The sequence shown here is derived from an EMBL/GenBank/DDBJ whole genome shotgun (WGS) entry which is preliminary data.</text>
</comment>
<dbReference type="SUPFAM" id="SSF81324">
    <property type="entry name" value="Voltage-gated potassium channels"/>
    <property type="match status" value="1"/>
</dbReference>
<dbReference type="InterPro" id="IPR013518">
    <property type="entry name" value="K_chnl_inward-rec_Kir_cyto"/>
</dbReference>
<feature type="transmembrane region" description="Helical" evidence="11">
    <location>
        <begin position="118"/>
        <end position="141"/>
    </location>
</feature>
<keyword evidence="15" id="KW-1185">Reference proteome</keyword>
<sequence length="305" mass="35132">MAKIKDPGFGYKTAASAKRMVNSDGSFNLRHINKKFSVSEIYSRLINMSWMRFIMLIFIWYGVLNLLFASMYYVIGVEHLTITKSTPYQDFLHAYFFSAQTLTTLGYGLISPQGNTTALVSSIEALIGLMGFALMTGLLYGRFSKPKAAIRFSDVLVLRPFKEKRAIMFRLMNKRVNVMIEPEITVTLAVNDIDDKGNLARKFFKLSLERDKIMYLPTTWTVVHEIDEKSPLKDYTDEQILALNAELLILIEYYEDDFAQNVYQMHSYSFDDLKGNSKFVPAYYFEESGQAILDHSKLSEIEKYN</sequence>
<evidence type="ECO:0000256" key="4">
    <source>
        <dbReference type="ARBA" id="ARBA00022692"/>
    </source>
</evidence>
<dbReference type="SUPFAM" id="SSF81296">
    <property type="entry name" value="E set domains"/>
    <property type="match status" value="1"/>
</dbReference>
<evidence type="ECO:0000256" key="2">
    <source>
        <dbReference type="ARBA" id="ARBA00022448"/>
    </source>
</evidence>
<dbReference type="InterPro" id="IPR016449">
    <property type="entry name" value="K_chnl_inward-rec_Kir"/>
</dbReference>
<keyword evidence="6" id="KW-0630">Potassium</keyword>
<evidence type="ECO:0000256" key="7">
    <source>
        <dbReference type="ARBA" id="ARBA00022989"/>
    </source>
</evidence>
<dbReference type="EMBL" id="JBHTJM010000002">
    <property type="protein sequence ID" value="MFD0962775.1"/>
    <property type="molecule type" value="Genomic_DNA"/>
</dbReference>
<gene>
    <name evidence="14" type="ORF">ACFQ1O_02010</name>
</gene>
<keyword evidence="2" id="KW-0813">Transport</keyword>
<feature type="transmembrane region" description="Helical" evidence="11">
    <location>
        <begin position="53"/>
        <end position="75"/>
    </location>
</feature>
<dbReference type="RefSeq" id="WP_377712780.1">
    <property type="nucleotide sequence ID" value="NZ_JBHTJM010000002.1"/>
</dbReference>
<dbReference type="Pfam" id="PF07885">
    <property type="entry name" value="Ion_trans_2"/>
    <property type="match status" value="1"/>
</dbReference>
<organism evidence="14 15">
    <name type="scientific">Pseudofulvibacter geojedonensis</name>
    <dbReference type="NCBI Taxonomy" id="1123758"/>
    <lineage>
        <taxon>Bacteria</taxon>
        <taxon>Pseudomonadati</taxon>
        <taxon>Bacteroidota</taxon>
        <taxon>Flavobacteriia</taxon>
        <taxon>Flavobacteriales</taxon>
        <taxon>Flavobacteriaceae</taxon>
        <taxon>Pseudofulvibacter</taxon>
    </lineage>
</organism>
<accession>A0ABW3HYX3</accession>
<evidence type="ECO:0000256" key="10">
    <source>
        <dbReference type="ARBA" id="ARBA00023303"/>
    </source>
</evidence>
<evidence type="ECO:0000256" key="6">
    <source>
        <dbReference type="ARBA" id="ARBA00022958"/>
    </source>
</evidence>
<keyword evidence="4 11" id="KW-0812">Transmembrane</keyword>
<evidence type="ECO:0000256" key="1">
    <source>
        <dbReference type="ARBA" id="ARBA00004141"/>
    </source>
</evidence>
<dbReference type="InterPro" id="IPR041647">
    <property type="entry name" value="IRK_C"/>
</dbReference>
<evidence type="ECO:0000259" key="12">
    <source>
        <dbReference type="Pfam" id="PF07885"/>
    </source>
</evidence>
<keyword evidence="5" id="KW-0851">Voltage-gated channel</keyword>
<evidence type="ECO:0000313" key="14">
    <source>
        <dbReference type="EMBL" id="MFD0962775.1"/>
    </source>
</evidence>
<dbReference type="PANTHER" id="PTHR11767">
    <property type="entry name" value="INWARD RECTIFIER POTASSIUM CHANNEL"/>
    <property type="match status" value="1"/>
</dbReference>
<dbReference type="PRINTS" id="PR01320">
    <property type="entry name" value="KIRCHANNEL"/>
</dbReference>
<dbReference type="InterPro" id="IPR014756">
    <property type="entry name" value="Ig_E-set"/>
</dbReference>
<protein>
    <submittedName>
        <fullName evidence="14">Ion channel</fullName>
    </submittedName>
</protein>
<evidence type="ECO:0000256" key="5">
    <source>
        <dbReference type="ARBA" id="ARBA00022882"/>
    </source>
</evidence>
<dbReference type="Pfam" id="PF17655">
    <property type="entry name" value="IRK_C"/>
    <property type="match status" value="1"/>
</dbReference>
<keyword evidence="9 11" id="KW-0472">Membrane</keyword>
<feature type="domain" description="Inward rectifier potassium channel C-terminal" evidence="13">
    <location>
        <begin position="150"/>
        <end position="303"/>
    </location>
</feature>
<evidence type="ECO:0000256" key="3">
    <source>
        <dbReference type="ARBA" id="ARBA00022538"/>
    </source>
</evidence>
<feature type="domain" description="Potassium channel" evidence="12">
    <location>
        <begin position="66"/>
        <end position="138"/>
    </location>
</feature>
<keyword evidence="3" id="KW-0633">Potassium transport</keyword>
<dbReference type="Proteomes" id="UP001596997">
    <property type="component" value="Unassembled WGS sequence"/>
</dbReference>
<evidence type="ECO:0000256" key="9">
    <source>
        <dbReference type="ARBA" id="ARBA00023136"/>
    </source>
</evidence>
<proteinExistence type="predicted"/>
<evidence type="ECO:0000259" key="13">
    <source>
        <dbReference type="Pfam" id="PF17655"/>
    </source>
</evidence>